<gene>
    <name evidence="2" type="primary">100678655</name>
</gene>
<sequence length="169" mass="18891">MAEESSSARPTNEFTRIKDDVVRMVSKNPKKTTFYVCKVIEVILCCIAIGLSDYPFNEFKIRRNFLNTFTDIEGAVVFTSLYGYTMVNVILVLSQVLGDELPKKMLMIFSGVAAILCCIAGVVLVVELNNHQDDIIPDEYLQQLLPSGIFAILASLTFALDTLLTYKYA</sequence>
<dbReference type="InParanoid" id="A0A7M7GDA3"/>
<feature type="transmembrane region" description="Helical" evidence="1">
    <location>
        <begin position="72"/>
        <end position="93"/>
    </location>
</feature>
<keyword evidence="1" id="KW-0472">Membrane</keyword>
<keyword evidence="3" id="KW-1185">Reference proteome</keyword>
<dbReference type="OrthoDB" id="8187586at2759"/>
<dbReference type="InterPro" id="IPR038976">
    <property type="entry name" value="Ssk"/>
</dbReference>
<evidence type="ECO:0000256" key="1">
    <source>
        <dbReference type="SAM" id="Phobius"/>
    </source>
</evidence>
<proteinExistence type="predicted"/>
<dbReference type="KEGG" id="nvi:100678655"/>
<dbReference type="EnsemblMetazoa" id="XM_003426825">
    <property type="protein sequence ID" value="XP_003426873"/>
    <property type="gene ID" value="LOC100678655"/>
</dbReference>
<protein>
    <submittedName>
        <fullName evidence="2">Uncharacterized protein</fullName>
    </submittedName>
</protein>
<dbReference type="AlphaFoldDB" id="A0A7M7GDA3"/>
<reference evidence="2" key="1">
    <citation type="submission" date="2021-01" db="UniProtKB">
        <authorList>
            <consortium name="EnsemblMetazoa"/>
        </authorList>
    </citation>
    <scope>IDENTIFICATION</scope>
</reference>
<dbReference type="Proteomes" id="UP000002358">
    <property type="component" value="Chromosome 1"/>
</dbReference>
<keyword evidence="1" id="KW-0812">Transmembrane</keyword>
<dbReference type="GO" id="GO:0019991">
    <property type="term" value="P:septate junction assembly"/>
    <property type="evidence" value="ECO:0007669"/>
    <property type="project" value="InterPro"/>
</dbReference>
<evidence type="ECO:0000313" key="2">
    <source>
        <dbReference type="EnsemblMetazoa" id="XP_003426873"/>
    </source>
</evidence>
<feature type="transmembrane region" description="Helical" evidence="1">
    <location>
        <begin position="105"/>
        <end position="125"/>
    </location>
</feature>
<organism evidence="2 3">
    <name type="scientific">Nasonia vitripennis</name>
    <name type="common">Parasitic wasp</name>
    <dbReference type="NCBI Taxonomy" id="7425"/>
    <lineage>
        <taxon>Eukaryota</taxon>
        <taxon>Metazoa</taxon>
        <taxon>Ecdysozoa</taxon>
        <taxon>Arthropoda</taxon>
        <taxon>Hexapoda</taxon>
        <taxon>Insecta</taxon>
        <taxon>Pterygota</taxon>
        <taxon>Neoptera</taxon>
        <taxon>Endopterygota</taxon>
        <taxon>Hymenoptera</taxon>
        <taxon>Apocrita</taxon>
        <taxon>Proctotrupomorpha</taxon>
        <taxon>Chalcidoidea</taxon>
        <taxon>Pteromalidae</taxon>
        <taxon>Pteromalinae</taxon>
        <taxon>Nasonia</taxon>
    </lineage>
</organism>
<dbReference type="GO" id="GO:0005886">
    <property type="term" value="C:plasma membrane"/>
    <property type="evidence" value="ECO:0007669"/>
    <property type="project" value="TreeGrafter"/>
</dbReference>
<keyword evidence="1" id="KW-1133">Transmembrane helix</keyword>
<evidence type="ECO:0000313" key="3">
    <source>
        <dbReference type="Proteomes" id="UP000002358"/>
    </source>
</evidence>
<feature type="transmembrane region" description="Helical" evidence="1">
    <location>
        <begin position="145"/>
        <end position="166"/>
    </location>
</feature>
<dbReference type="PANTHER" id="PTHR36692:SF2">
    <property type="entry name" value="GEO12064P1"/>
    <property type="match status" value="1"/>
</dbReference>
<accession>A0A7M7GDA3</accession>
<dbReference type="PANTHER" id="PTHR36692">
    <property type="entry name" value="PROTEIN SNAKESKIN"/>
    <property type="match status" value="1"/>
</dbReference>
<feature type="transmembrane region" description="Helical" evidence="1">
    <location>
        <begin position="33"/>
        <end position="52"/>
    </location>
</feature>
<name>A0A7M7GDA3_NASVI</name>